<accession>A0A0A8XYC9</accession>
<reference evidence="1" key="1">
    <citation type="submission" date="2014-09" db="EMBL/GenBank/DDBJ databases">
        <authorList>
            <person name="Magalhaes I.L.F."/>
            <person name="Oliveira U."/>
            <person name="Santos F.R."/>
            <person name="Vidigal T.H.D.A."/>
            <person name="Brescovit A.D."/>
            <person name="Santos A.J."/>
        </authorList>
    </citation>
    <scope>NUCLEOTIDE SEQUENCE</scope>
    <source>
        <tissue evidence="1">Shoot tissue taken approximately 20 cm above the soil surface</tissue>
    </source>
</reference>
<organism evidence="1">
    <name type="scientific">Arundo donax</name>
    <name type="common">Giant reed</name>
    <name type="synonym">Donax arundinaceus</name>
    <dbReference type="NCBI Taxonomy" id="35708"/>
    <lineage>
        <taxon>Eukaryota</taxon>
        <taxon>Viridiplantae</taxon>
        <taxon>Streptophyta</taxon>
        <taxon>Embryophyta</taxon>
        <taxon>Tracheophyta</taxon>
        <taxon>Spermatophyta</taxon>
        <taxon>Magnoliopsida</taxon>
        <taxon>Liliopsida</taxon>
        <taxon>Poales</taxon>
        <taxon>Poaceae</taxon>
        <taxon>PACMAD clade</taxon>
        <taxon>Arundinoideae</taxon>
        <taxon>Arundineae</taxon>
        <taxon>Arundo</taxon>
    </lineage>
</organism>
<dbReference type="EMBL" id="GBRH01279009">
    <property type="protein sequence ID" value="JAD18886.1"/>
    <property type="molecule type" value="Transcribed_RNA"/>
</dbReference>
<protein>
    <submittedName>
        <fullName evidence="1">Uncharacterized protein</fullName>
    </submittedName>
</protein>
<proteinExistence type="predicted"/>
<dbReference type="AlphaFoldDB" id="A0A0A8XYC9"/>
<sequence length="52" mass="5687">MTLTLGPCGLAPPLISQLNHVIMRYPLVDRFARLAKRSGQVLRLKSALSLLG</sequence>
<evidence type="ECO:0000313" key="1">
    <source>
        <dbReference type="EMBL" id="JAD18886.1"/>
    </source>
</evidence>
<name>A0A0A8XYC9_ARUDO</name>
<reference evidence="1" key="2">
    <citation type="journal article" date="2015" name="Data Brief">
        <title>Shoot transcriptome of the giant reed, Arundo donax.</title>
        <authorList>
            <person name="Barrero R.A."/>
            <person name="Guerrero F.D."/>
            <person name="Moolhuijzen P."/>
            <person name="Goolsby J.A."/>
            <person name="Tidwell J."/>
            <person name="Bellgard S.E."/>
            <person name="Bellgard M.I."/>
        </authorList>
    </citation>
    <scope>NUCLEOTIDE SEQUENCE</scope>
    <source>
        <tissue evidence="1">Shoot tissue taken approximately 20 cm above the soil surface</tissue>
    </source>
</reference>